<evidence type="ECO:0000313" key="9">
    <source>
        <dbReference type="Proteomes" id="UP000037029"/>
    </source>
</evidence>
<dbReference type="PANTHER" id="PTHR34001:SF3">
    <property type="entry name" value="BLL7405 PROTEIN"/>
    <property type="match status" value="1"/>
</dbReference>
<evidence type="ECO:0000256" key="2">
    <source>
        <dbReference type="ARBA" id="ARBA00022729"/>
    </source>
</evidence>
<dbReference type="InterPro" id="IPR011250">
    <property type="entry name" value="OMP/PagP_B-barrel"/>
</dbReference>
<protein>
    <submittedName>
        <fullName evidence="8">Outer membrane beta-barrel protein</fullName>
    </submittedName>
</protein>
<evidence type="ECO:0000259" key="6">
    <source>
        <dbReference type="Pfam" id="PF13505"/>
    </source>
</evidence>
<keyword evidence="2 5" id="KW-0732">Signal</keyword>
<dbReference type="SUPFAM" id="SSF56925">
    <property type="entry name" value="OMPA-like"/>
    <property type="match status" value="1"/>
</dbReference>
<sequence length="202" mass="21381">MKNVLFAAAALAAVSAPAYAQEASNFGGFKVGATVGYDSVNLSYDDLDDSKGGFLYGLTAGYDYDIGTLVIGVEGEVSDSTVKETATDVLVDGDRWKLSAGRDLYVGARLGFPVSQNLMLYAKGGYTNARAKLSVSYDGDSASEGDNLDGYRVGGGIEFANAGNFARLEYRYSDYGNYSYDGFNTGIAASRHQIAVTGGFRF</sequence>
<name>A0A0J9D321_SPHYA</name>
<evidence type="ECO:0000313" key="8">
    <source>
        <dbReference type="EMBL" id="MDH2129964.1"/>
    </source>
</evidence>
<comment type="similarity">
    <text evidence="4">Belongs to the Omp25/RopB family.</text>
</comment>
<dbReference type="GO" id="GO:0016020">
    <property type="term" value="C:membrane"/>
    <property type="evidence" value="ECO:0007669"/>
    <property type="project" value="UniProtKB-SubCell"/>
</dbReference>
<dbReference type="AlphaFoldDB" id="A0A0J9D321"/>
<dbReference type="EMBL" id="CP020925">
    <property type="protein sequence ID" value="ATP18181.1"/>
    <property type="molecule type" value="Genomic_DNA"/>
</dbReference>
<organism evidence="7 9">
    <name type="scientific">Sphingobium yanoikuyae</name>
    <name type="common">Sphingomonas yanoikuyae</name>
    <dbReference type="NCBI Taxonomy" id="13690"/>
    <lineage>
        <taxon>Bacteria</taxon>
        <taxon>Pseudomonadati</taxon>
        <taxon>Pseudomonadota</taxon>
        <taxon>Alphaproteobacteria</taxon>
        <taxon>Sphingomonadales</taxon>
        <taxon>Sphingomonadaceae</taxon>
        <taxon>Sphingobium</taxon>
    </lineage>
</organism>
<evidence type="ECO:0000256" key="1">
    <source>
        <dbReference type="ARBA" id="ARBA00004370"/>
    </source>
</evidence>
<dbReference type="Proteomes" id="UP001162318">
    <property type="component" value="Unassembled WGS sequence"/>
</dbReference>
<proteinExistence type="inferred from homology"/>
<dbReference type="Gene3D" id="2.40.160.20">
    <property type="match status" value="1"/>
</dbReference>
<accession>A0A0J9D321</accession>
<feature type="chain" id="PRO_5030009515" evidence="5">
    <location>
        <begin position="21"/>
        <end position="202"/>
    </location>
</feature>
<dbReference type="Pfam" id="PF13505">
    <property type="entry name" value="OMP_b-brl"/>
    <property type="match status" value="1"/>
</dbReference>
<dbReference type="InterPro" id="IPR027385">
    <property type="entry name" value="Beta-barrel_OMP"/>
</dbReference>
<feature type="signal peptide" evidence="5">
    <location>
        <begin position="1"/>
        <end position="20"/>
    </location>
</feature>
<dbReference type="RefSeq" id="WP_010339626.1">
    <property type="nucleotide sequence ID" value="NZ_CP020925.1"/>
</dbReference>
<dbReference type="EMBL" id="JAOCKX010000002">
    <property type="protein sequence ID" value="MDH2129964.1"/>
    <property type="molecule type" value="Genomic_DNA"/>
</dbReference>
<comment type="subcellular location">
    <subcellularLocation>
        <location evidence="1">Membrane</location>
    </subcellularLocation>
</comment>
<evidence type="ECO:0000313" key="7">
    <source>
        <dbReference type="EMBL" id="ATP18181.1"/>
    </source>
</evidence>
<feature type="domain" description="Outer membrane protein beta-barrel" evidence="6">
    <location>
        <begin position="6"/>
        <end position="187"/>
    </location>
</feature>
<evidence type="ECO:0000256" key="5">
    <source>
        <dbReference type="SAM" id="SignalP"/>
    </source>
</evidence>
<keyword evidence="3" id="KW-0472">Membrane</keyword>
<dbReference type="PANTHER" id="PTHR34001">
    <property type="entry name" value="BLL7405 PROTEIN"/>
    <property type="match status" value="1"/>
</dbReference>
<reference evidence="8" key="2">
    <citation type="submission" date="2022-09" db="EMBL/GenBank/DDBJ databases">
        <title>Intensive care unit water sources are persistently colonized with multi-drug resistant bacteria and are the site of extensive horizontal gene transfer of antibiotic resistance genes.</title>
        <authorList>
            <person name="Diorio-Toth L."/>
        </authorList>
    </citation>
    <scope>NUCLEOTIDE SEQUENCE</scope>
    <source>
        <strain evidence="8">GD03659</strain>
    </source>
</reference>
<dbReference type="InterPro" id="IPR051692">
    <property type="entry name" value="OMP-like"/>
</dbReference>
<reference evidence="7 9" key="1">
    <citation type="submission" date="2017-04" db="EMBL/GenBank/DDBJ databases">
        <title>Characterization, genome and methylation analysis of a phthalic acid esters degrading strain Sphingobium yanoikuyae SHJ.</title>
        <authorList>
            <person name="Feng L."/>
        </authorList>
    </citation>
    <scope>NUCLEOTIDE SEQUENCE [LARGE SCALE GENOMIC DNA]</scope>
    <source>
        <strain evidence="7 9">SHJ</strain>
    </source>
</reference>
<dbReference type="Proteomes" id="UP000037029">
    <property type="component" value="Chromosome"/>
</dbReference>
<evidence type="ECO:0000256" key="3">
    <source>
        <dbReference type="ARBA" id="ARBA00023136"/>
    </source>
</evidence>
<evidence type="ECO:0000256" key="4">
    <source>
        <dbReference type="ARBA" id="ARBA00038306"/>
    </source>
</evidence>
<gene>
    <name evidence="7" type="ORF">BV87_07125</name>
    <name evidence="8" type="ORF">N5J77_02425</name>
</gene>